<dbReference type="EMBL" id="BLAD01000069">
    <property type="protein sequence ID" value="GES03476.1"/>
    <property type="molecule type" value="Genomic_DNA"/>
</dbReference>
<evidence type="ECO:0000313" key="1">
    <source>
        <dbReference type="EMBL" id="GES03476.1"/>
    </source>
</evidence>
<dbReference type="AlphaFoldDB" id="A0A5M3W410"/>
<gene>
    <name evidence="1" type="ORF">Acor_55420</name>
</gene>
<accession>A0A5M3W410</accession>
<name>A0A5M3W410_9ACTN</name>
<evidence type="ECO:0008006" key="3">
    <source>
        <dbReference type="Google" id="ProtNLM"/>
    </source>
</evidence>
<protein>
    <recommendedName>
        <fullName evidence="3">Phage tail assembly protein</fullName>
    </recommendedName>
</protein>
<dbReference type="RefSeq" id="WP_218034513.1">
    <property type="nucleotide sequence ID" value="NZ_BAAABN010000082.1"/>
</dbReference>
<keyword evidence="2" id="KW-1185">Reference proteome</keyword>
<dbReference type="Proteomes" id="UP000334990">
    <property type="component" value="Unassembled WGS sequence"/>
</dbReference>
<organism evidence="1 2">
    <name type="scientific">Acrocarpospora corrugata</name>
    <dbReference type="NCBI Taxonomy" id="35763"/>
    <lineage>
        <taxon>Bacteria</taxon>
        <taxon>Bacillati</taxon>
        <taxon>Actinomycetota</taxon>
        <taxon>Actinomycetes</taxon>
        <taxon>Streptosporangiales</taxon>
        <taxon>Streptosporangiaceae</taxon>
        <taxon>Acrocarpospora</taxon>
    </lineage>
</organism>
<sequence length="122" mass="13422">MSVLVTEIEFELPKGYVDAEGTLHRVGVMRLATAADELYPLKDPRVRNWPAYLIVILLARVVVKLGGLPEVNAGVIEGLFSEDLAYLQDLYNRVNGLTPHTVTVTCPHCERSHEAEVPLLGG</sequence>
<reference evidence="1 2" key="1">
    <citation type="submission" date="2019-10" db="EMBL/GenBank/DDBJ databases">
        <title>Whole genome shotgun sequence of Acrocarpospora corrugata NBRC 13972.</title>
        <authorList>
            <person name="Ichikawa N."/>
            <person name="Kimura A."/>
            <person name="Kitahashi Y."/>
            <person name="Komaki H."/>
            <person name="Oguchi A."/>
        </authorList>
    </citation>
    <scope>NUCLEOTIDE SEQUENCE [LARGE SCALE GENOMIC DNA]</scope>
    <source>
        <strain evidence="1 2">NBRC 13972</strain>
    </source>
</reference>
<evidence type="ECO:0000313" key="2">
    <source>
        <dbReference type="Proteomes" id="UP000334990"/>
    </source>
</evidence>
<proteinExistence type="predicted"/>
<comment type="caution">
    <text evidence="1">The sequence shown here is derived from an EMBL/GenBank/DDBJ whole genome shotgun (WGS) entry which is preliminary data.</text>
</comment>